<feature type="transmembrane region" description="Helical" evidence="6">
    <location>
        <begin position="223"/>
        <end position="240"/>
    </location>
</feature>
<comment type="subcellular location">
    <subcellularLocation>
        <location evidence="1">Cell membrane</location>
        <topology evidence="1">Multi-pass membrane protein</topology>
    </subcellularLocation>
</comment>
<keyword evidence="5 6" id="KW-0472">Membrane</keyword>
<gene>
    <name evidence="7" type="ORF">H8D96_08085</name>
</gene>
<dbReference type="Proteomes" id="UP000605201">
    <property type="component" value="Unassembled WGS sequence"/>
</dbReference>
<evidence type="ECO:0000313" key="8">
    <source>
        <dbReference type="Proteomes" id="UP000605201"/>
    </source>
</evidence>
<feature type="transmembrane region" description="Helical" evidence="6">
    <location>
        <begin position="38"/>
        <end position="56"/>
    </location>
</feature>
<reference evidence="7 8" key="1">
    <citation type="submission" date="2020-08" db="EMBL/GenBank/DDBJ databases">
        <title>Bridging the membrane lipid divide: bacteria of the FCB group superphylum have the potential to synthesize archaeal ether lipids.</title>
        <authorList>
            <person name="Villanueva L."/>
            <person name="Von Meijenfeldt F.A.B."/>
            <person name="Westbye A.B."/>
            <person name="Yadav S."/>
            <person name="Hopmans E.C."/>
            <person name="Dutilh B.E."/>
            <person name="Sinninghe Damste J.S."/>
        </authorList>
    </citation>
    <scope>NUCLEOTIDE SEQUENCE [LARGE SCALE GENOMIC DNA]</scope>
    <source>
        <strain evidence="7">NIOZ-UU17</strain>
    </source>
</reference>
<keyword evidence="3 6" id="KW-0812">Transmembrane</keyword>
<dbReference type="PANTHER" id="PTHR43370">
    <property type="entry name" value="SUGAR ABC TRANSPORTER INTEGRAL MEMBRANE PROTEIN-RELATED"/>
    <property type="match status" value="1"/>
</dbReference>
<feature type="transmembrane region" description="Helical" evidence="6">
    <location>
        <begin position="62"/>
        <end position="84"/>
    </location>
</feature>
<evidence type="ECO:0000313" key="7">
    <source>
        <dbReference type="EMBL" id="MBC8431866.1"/>
    </source>
</evidence>
<evidence type="ECO:0000256" key="3">
    <source>
        <dbReference type="ARBA" id="ARBA00022692"/>
    </source>
</evidence>
<keyword evidence="2" id="KW-1003">Cell membrane</keyword>
<evidence type="ECO:0000256" key="6">
    <source>
        <dbReference type="SAM" id="Phobius"/>
    </source>
</evidence>
<protein>
    <submittedName>
        <fullName evidence="7">ABC transporter permease</fullName>
    </submittedName>
</protein>
<name>A0A8J6NQW1_9BACT</name>
<dbReference type="CDD" id="cd06580">
    <property type="entry name" value="TM_PBP1_transp_TpRbsC_like"/>
    <property type="match status" value="1"/>
</dbReference>
<dbReference type="GO" id="GO:0005886">
    <property type="term" value="C:plasma membrane"/>
    <property type="evidence" value="ECO:0007669"/>
    <property type="project" value="UniProtKB-SubCell"/>
</dbReference>
<accession>A0A8J6NQW1</accession>
<proteinExistence type="predicted"/>
<feature type="transmembrane region" description="Helical" evidence="6">
    <location>
        <begin position="6"/>
        <end position="26"/>
    </location>
</feature>
<evidence type="ECO:0000256" key="5">
    <source>
        <dbReference type="ARBA" id="ARBA00023136"/>
    </source>
</evidence>
<dbReference type="Pfam" id="PF02653">
    <property type="entry name" value="BPD_transp_2"/>
    <property type="match status" value="1"/>
</dbReference>
<comment type="caution">
    <text evidence="7">The sequence shown here is derived from an EMBL/GenBank/DDBJ whole genome shotgun (WGS) entry which is preliminary data.</text>
</comment>
<evidence type="ECO:0000256" key="4">
    <source>
        <dbReference type="ARBA" id="ARBA00022989"/>
    </source>
</evidence>
<dbReference type="EMBL" id="JACNIG010000186">
    <property type="protein sequence ID" value="MBC8431866.1"/>
    <property type="molecule type" value="Genomic_DNA"/>
</dbReference>
<feature type="transmembrane region" description="Helical" evidence="6">
    <location>
        <begin position="191"/>
        <end position="211"/>
    </location>
</feature>
<dbReference type="GO" id="GO:0022857">
    <property type="term" value="F:transmembrane transporter activity"/>
    <property type="evidence" value="ECO:0007669"/>
    <property type="project" value="InterPro"/>
</dbReference>
<organism evidence="7 8">
    <name type="scientific">Candidatus Desulfatibia vada</name>
    <dbReference type="NCBI Taxonomy" id="2841696"/>
    <lineage>
        <taxon>Bacteria</taxon>
        <taxon>Pseudomonadati</taxon>
        <taxon>Thermodesulfobacteriota</taxon>
        <taxon>Desulfobacteria</taxon>
        <taxon>Desulfobacterales</taxon>
        <taxon>Desulfobacterales incertae sedis</taxon>
        <taxon>Candidatus Desulfatibia</taxon>
    </lineage>
</organism>
<evidence type="ECO:0000256" key="2">
    <source>
        <dbReference type="ARBA" id="ARBA00022475"/>
    </source>
</evidence>
<sequence>MYELDLTILFAGVVAGAAPIVLATLGETITEKAGIINLSLDGTILLSAMVAFVVAFKTDNILLGFFFAAGVGAIVAAIVAFFSIYLNQSQVAVGFVLTLMARDMAYFLGNSYSRLQGPQITPFPLPFLKNIPLLGPVFFNQNMPVYFSLVMILFCWWYMYRTPLGLQLRSVGEHPHACYARGINPRKLQMFYAICGGLLVGLAGATFSLSVKPGWGRPQGAEGTGWIVLAIVIFGGWNPLKAAMGAYLFSFLQVMGIYCQQWVPSVPAQVFQVAPFPLMIFTLLVMSYAQKESVLNWAEDKAGMKSILAFFSGTIPTSLGKSYRPD</sequence>
<keyword evidence="4 6" id="KW-1133">Transmembrane helix</keyword>
<dbReference type="PANTHER" id="PTHR43370:SF2">
    <property type="entry name" value="ABC TRANSPORTER PERMEASE PROTEIN"/>
    <property type="match status" value="1"/>
</dbReference>
<feature type="transmembrane region" description="Helical" evidence="6">
    <location>
        <begin position="143"/>
        <end position="160"/>
    </location>
</feature>
<dbReference type="AlphaFoldDB" id="A0A8J6NQW1"/>
<dbReference type="InterPro" id="IPR001851">
    <property type="entry name" value="ABC_transp_permease"/>
</dbReference>
<evidence type="ECO:0000256" key="1">
    <source>
        <dbReference type="ARBA" id="ARBA00004651"/>
    </source>
</evidence>